<dbReference type="InterPro" id="IPR025948">
    <property type="entry name" value="HTH-like_dom"/>
</dbReference>
<dbReference type="eggNOG" id="COG2801">
    <property type="taxonomic scope" value="Bacteria"/>
</dbReference>
<name>G6EFP3_9SPHN</name>
<evidence type="ECO:0000313" key="3">
    <source>
        <dbReference type="Proteomes" id="UP000004030"/>
    </source>
</evidence>
<gene>
    <name evidence="2" type="ORF">NSU_3164</name>
</gene>
<evidence type="ECO:0000259" key="1">
    <source>
        <dbReference type="Pfam" id="PF13276"/>
    </source>
</evidence>
<accession>G6EFP3</accession>
<dbReference type="PATRIC" id="fig|1088721.3.peg.3120"/>
<organism evidence="2 3">
    <name type="scientific">Novosphingobium pentaromativorans US6-1</name>
    <dbReference type="NCBI Taxonomy" id="1088721"/>
    <lineage>
        <taxon>Bacteria</taxon>
        <taxon>Pseudomonadati</taxon>
        <taxon>Pseudomonadota</taxon>
        <taxon>Alphaproteobacteria</taxon>
        <taxon>Sphingomonadales</taxon>
        <taxon>Sphingomonadaceae</taxon>
        <taxon>Novosphingobium</taxon>
    </lineage>
</organism>
<evidence type="ECO:0000313" key="2">
    <source>
        <dbReference type="EMBL" id="EHJ59873.1"/>
    </source>
</evidence>
<dbReference type="EMBL" id="AGFM01000052">
    <property type="protein sequence ID" value="EHJ59873.1"/>
    <property type="molecule type" value="Genomic_DNA"/>
</dbReference>
<protein>
    <submittedName>
        <fullName evidence="2">Integrase catalytic region</fullName>
    </submittedName>
</protein>
<keyword evidence="3" id="KW-1185">Reference proteome</keyword>
<dbReference type="AlphaFoldDB" id="G6EFP3"/>
<reference evidence="2 3" key="1">
    <citation type="journal article" date="2012" name="J. Bacteriol.">
        <title>Genome sequence of benzo(a)pyrene-degrading bacterium Novosphingobium pentaromativorans US6-1.</title>
        <authorList>
            <person name="Luo Y.R."/>
            <person name="Kang S.G."/>
            <person name="Kim S.J."/>
            <person name="Kim M.R."/>
            <person name="Li N."/>
            <person name="Lee J.H."/>
            <person name="Kwon K.K."/>
        </authorList>
    </citation>
    <scope>NUCLEOTIDE SEQUENCE [LARGE SCALE GENOMIC DNA]</scope>
    <source>
        <strain evidence="2 3">US6-1</strain>
    </source>
</reference>
<feature type="domain" description="HTH-like" evidence="1">
    <location>
        <begin position="2"/>
        <end position="48"/>
    </location>
</feature>
<dbReference type="Proteomes" id="UP000004030">
    <property type="component" value="Unassembled WGS sequence"/>
</dbReference>
<comment type="caution">
    <text evidence="2">The sequence shown here is derived from an EMBL/GenBank/DDBJ whole genome shotgun (WGS) entry which is preliminary data.</text>
</comment>
<sequence length="48" mass="5549">MIRRAWNDSGKVYGYRKLSDELPDQGEISCPNRVARLTRLAGIRAQMR</sequence>
<proteinExistence type="predicted"/>
<dbReference type="Pfam" id="PF13276">
    <property type="entry name" value="HTH_21"/>
    <property type="match status" value="1"/>
</dbReference>